<feature type="transmembrane region" description="Helical" evidence="7">
    <location>
        <begin position="163"/>
        <end position="184"/>
    </location>
</feature>
<feature type="transmembrane region" description="Helical" evidence="7">
    <location>
        <begin position="256"/>
        <end position="277"/>
    </location>
</feature>
<dbReference type="InterPro" id="IPR036259">
    <property type="entry name" value="MFS_trans_sf"/>
</dbReference>
<dbReference type="PANTHER" id="PTHR48020:SF40">
    <property type="entry name" value="MAJOR FACILITATOR SUPERFAMILY (MFS) PROFILE DOMAIN-CONTAINING PROTEIN"/>
    <property type="match status" value="1"/>
</dbReference>
<dbReference type="PRINTS" id="PR00171">
    <property type="entry name" value="SUGRTRNSPORT"/>
</dbReference>
<evidence type="ECO:0000259" key="8">
    <source>
        <dbReference type="PROSITE" id="PS50850"/>
    </source>
</evidence>
<dbReference type="SUPFAM" id="SSF103473">
    <property type="entry name" value="MFS general substrate transporter"/>
    <property type="match status" value="2"/>
</dbReference>
<gene>
    <name evidence="9" type="ORF">M437DRAFT_84686</name>
</gene>
<feature type="transmembrane region" description="Helical" evidence="7">
    <location>
        <begin position="196"/>
        <end position="215"/>
    </location>
</feature>
<accession>A0A074VPC0</accession>
<feature type="transmembrane region" description="Helical" evidence="7">
    <location>
        <begin position="463"/>
        <end position="484"/>
    </location>
</feature>
<dbReference type="PROSITE" id="PS00217">
    <property type="entry name" value="SUGAR_TRANSPORT_2"/>
    <property type="match status" value="1"/>
</dbReference>
<comment type="subcellular location">
    <subcellularLocation>
        <location evidence="1">Membrane</location>
        <topology evidence="1">Multi-pass membrane protein</topology>
    </subcellularLocation>
</comment>
<dbReference type="Pfam" id="PF00083">
    <property type="entry name" value="Sugar_tr"/>
    <property type="match status" value="2"/>
</dbReference>
<dbReference type="GeneID" id="63921518"/>
<dbReference type="InterPro" id="IPR020846">
    <property type="entry name" value="MFS_dom"/>
</dbReference>
<dbReference type="GO" id="GO:0015798">
    <property type="term" value="P:myo-inositol transport"/>
    <property type="evidence" value="ECO:0007669"/>
    <property type="project" value="UniProtKB-ARBA"/>
</dbReference>
<feature type="transmembrane region" description="Helical" evidence="7">
    <location>
        <begin position="283"/>
        <end position="302"/>
    </location>
</feature>
<dbReference type="AlphaFoldDB" id="A0A074VPC0"/>
<evidence type="ECO:0000313" key="9">
    <source>
        <dbReference type="EMBL" id="KEQ62343.1"/>
    </source>
</evidence>
<evidence type="ECO:0000256" key="5">
    <source>
        <dbReference type="ARBA" id="ARBA00022989"/>
    </source>
</evidence>
<keyword evidence="5 7" id="KW-1133">Transmembrane helix</keyword>
<dbReference type="PROSITE" id="PS50850">
    <property type="entry name" value="MFS"/>
    <property type="match status" value="1"/>
</dbReference>
<keyword evidence="6 7" id="KW-0472">Membrane</keyword>
<evidence type="ECO:0000256" key="4">
    <source>
        <dbReference type="ARBA" id="ARBA00022692"/>
    </source>
</evidence>
<comment type="similarity">
    <text evidence="2">Belongs to the major facilitator superfamily. Sugar transporter (TC 2.A.1.1) family.</text>
</comment>
<evidence type="ECO:0000256" key="3">
    <source>
        <dbReference type="ARBA" id="ARBA00022448"/>
    </source>
</evidence>
<dbReference type="GO" id="GO:0022857">
    <property type="term" value="F:transmembrane transporter activity"/>
    <property type="evidence" value="ECO:0007669"/>
    <property type="project" value="InterPro"/>
</dbReference>
<dbReference type="InterPro" id="IPR003663">
    <property type="entry name" value="Sugar/inositol_transpt"/>
</dbReference>
<dbReference type="GO" id="GO:0016020">
    <property type="term" value="C:membrane"/>
    <property type="evidence" value="ECO:0007669"/>
    <property type="project" value="UniProtKB-SubCell"/>
</dbReference>
<evidence type="ECO:0000256" key="1">
    <source>
        <dbReference type="ARBA" id="ARBA00004141"/>
    </source>
</evidence>
<evidence type="ECO:0000256" key="6">
    <source>
        <dbReference type="ARBA" id="ARBA00023136"/>
    </source>
</evidence>
<feature type="domain" description="Major facilitator superfamily (MFS) profile" evidence="8">
    <location>
        <begin position="120"/>
        <end position="522"/>
    </location>
</feature>
<sequence length="596" mass="67307">MNSRDQSPSKTDKQIRRNAQYGLQVLPIFSVECIRADDQSNSIIDPLSAMDDATLLQHVKDFRRKKGLEDVVSVETLQQGARLATRQQRGLDNLTKTETKELKSEEDGELRSLTKTMRVLLFTCAIGAIVQGWSQESIVGANLEWPSHLGIQTKNEPLEGQHLRYFGIVNAMPYFAASVLGAWVSDPITYVYGRRTALFFAALCSFSAPIGSAYCRTWYQLLACRLIQGVGMGAKASVVPVIESEVAPPKLRGRLLVSWQTFVAFGIFLGASANCIFNGHWRWQIGIAFIPAVPLLCLCYVMPESPRWLARKGQYREAFLAFVELRATPLQAARDLFLVYVQSRVEHLQLSKKDLTTTTLSRSLDEDEEVFTESTSNVLELGSRLFEFFANILGLFKDGRNRHAVVASGIVMIAQNQRICFSGDNRTEQLKHSIKPDENSVDGVWVVPFMYSSEIFPQKYREVGMSLAVAINLSFAGALAMAVPQYQENLNDEGRHLVLLGSFAALDFVAAILVWLLMRYPERAVELEDMNVVFDPSTIDYVHYQLSTTWGMISRFERGCSFEIWQRDRLDSIQEREQHQRESLQQVSHELSDFPV</sequence>
<proteinExistence type="inferred from homology"/>
<keyword evidence="3" id="KW-0813">Transport</keyword>
<dbReference type="Gene3D" id="1.20.1250.20">
    <property type="entry name" value="MFS general substrate transporter like domains"/>
    <property type="match status" value="2"/>
</dbReference>
<reference evidence="9 10" key="1">
    <citation type="journal article" date="2014" name="BMC Genomics">
        <title>Genome sequencing of four Aureobasidium pullulans varieties: biotechnological potential, stress tolerance, and description of new species.</title>
        <authorList>
            <person name="Gostin Ar C."/>
            <person name="Ohm R.A."/>
            <person name="Kogej T."/>
            <person name="Sonjak S."/>
            <person name="Turk M."/>
            <person name="Zajc J."/>
            <person name="Zalar P."/>
            <person name="Grube M."/>
            <person name="Sun H."/>
            <person name="Han J."/>
            <person name="Sharma A."/>
            <person name="Chiniquy J."/>
            <person name="Ngan C.Y."/>
            <person name="Lipzen A."/>
            <person name="Barry K."/>
            <person name="Grigoriev I.V."/>
            <person name="Gunde-Cimerman N."/>
        </authorList>
    </citation>
    <scope>NUCLEOTIDE SEQUENCE [LARGE SCALE GENOMIC DNA]</scope>
    <source>
        <strain evidence="9 10">CBS 110374</strain>
    </source>
</reference>
<dbReference type="Proteomes" id="UP000030672">
    <property type="component" value="Unassembled WGS sequence"/>
</dbReference>
<dbReference type="GO" id="GO:0015791">
    <property type="term" value="P:polyol transmembrane transport"/>
    <property type="evidence" value="ECO:0007669"/>
    <property type="project" value="UniProtKB-ARBA"/>
</dbReference>
<dbReference type="InterPro" id="IPR005828">
    <property type="entry name" value="MFS_sugar_transport-like"/>
</dbReference>
<organism evidence="9 10">
    <name type="scientific">Aureobasidium melanogenum (strain CBS 110374)</name>
    <name type="common">Aureobasidium pullulans var. melanogenum</name>
    <dbReference type="NCBI Taxonomy" id="1043003"/>
    <lineage>
        <taxon>Eukaryota</taxon>
        <taxon>Fungi</taxon>
        <taxon>Dikarya</taxon>
        <taxon>Ascomycota</taxon>
        <taxon>Pezizomycotina</taxon>
        <taxon>Dothideomycetes</taxon>
        <taxon>Dothideomycetidae</taxon>
        <taxon>Dothideales</taxon>
        <taxon>Saccotheciaceae</taxon>
        <taxon>Aureobasidium</taxon>
    </lineage>
</organism>
<dbReference type="InterPro" id="IPR005829">
    <property type="entry name" value="Sugar_transporter_CS"/>
</dbReference>
<evidence type="ECO:0000256" key="2">
    <source>
        <dbReference type="ARBA" id="ARBA00010992"/>
    </source>
</evidence>
<evidence type="ECO:0000313" key="10">
    <source>
        <dbReference type="Proteomes" id="UP000030672"/>
    </source>
</evidence>
<keyword evidence="4 7" id="KW-0812">Transmembrane</keyword>
<evidence type="ECO:0000256" key="7">
    <source>
        <dbReference type="SAM" id="Phobius"/>
    </source>
</evidence>
<dbReference type="EMBL" id="KL584834">
    <property type="protein sequence ID" value="KEQ62343.1"/>
    <property type="molecule type" value="Genomic_DNA"/>
</dbReference>
<name>A0A074VPC0_AURM1</name>
<protein>
    <submittedName>
        <fullName evidence="9">MFS general substrate transporter</fullName>
    </submittedName>
</protein>
<keyword evidence="10" id="KW-1185">Reference proteome</keyword>
<dbReference type="HOGENOM" id="CLU_001265_43_3_1"/>
<dbReference type="InterPro" id="IPR050814">
    <property type="entry name" value="Myo-inositol_Transporter"/>
</dbReference>
<dbReference type="RefSeq" id="XP_040879366.1">
    <property type="nucleotide sequence ID" value="XM_041028145.1"/>
</dbReference>
<feature type="transmembrane region" description="Helical" evidence="7">
    <location>
        <begin position="496"/>
        <end position="518"/>
    </location>
</feature>
<dbReference type="PANTHER" id="PTHR48020">
    <property type="entry name" value="PROTON MYO-INOSITOL COTRANSPORTER"/>
    <property type="match status" value="1"/>
</dbReference>